<reference evidence="9 10" key="1">
    <citation type="submission" date="2019-01" db="EMBL/GenBank/DDBJ databases">
        <title>Complete genome sequencing of Aequorivita sp. H23M31.</title>
        <authorList>
            <person name="Bae J.-W."/>
        </authorList>
    </citation>
    <scope>NUCLEOTIDE SEQUENCE [LARGE SCALE GENOMIC DNA]</scope>
    <source>
        <strain evidence="9 10">H23M31</strain>
    </source>
</reference>
<dbReference type="SUPFAM" id="SSF48695">
    <property type="entry name" value="Multiheme cytochromes"/>
    <property type="match status" value="1"/>
</dbReference>
<evidence type="ECO:0000256" key="3">
    <source>
        <dbReference type="ARBA" id="ARBA00022448"/>
    </source>
</evidence>
<dbReference type="Gene3D" id="1.10.468.10">
    <property type="entry name" value="Photosynthetic Reaction Center, subunit C, domain 2"/>
    <property type="match status" value="1"/>
</dbReference>
<name>A0A410G1U1_9FLAO</name>
<evidence type="ECO:0000256" key="7">
    <source>
        <dbReference type="ARBA" id="ARBA00022982"/>
    </source>
</evidence>
<dbReference type="EMBL" id="CP034951">
    <property type="protein sequence ID" value="QAA81232.1"/>
    <property type="molecule type" value="Genomic_DNA"/>
</dbReference>
<keyword evidence="3" id="KW-0813">Transport</keyword>
<keyword evidence="5" id="KW-0349">Heme</keyword>
<protein>
    <recommendedName>
        <fullName evidence="2">Photosynthetic reaction center cytochrome c subunit</fullName>
    </recommendedName>
</protein>
<dbReference type="GO" id="GO:0030077">
    <property type="term" value="C:plasma membrane light-harvesting complex"/>
    <property type="evidence" value="ECO:0007669"/>
    <property type="project" value="InterPro"/>
</dbReference>
<dbReference type="GO" id="GO:0005506">
    <property type="term" value="F:iron ion binding"/>
    <property type="evidence" value="ECO:0007669"/>
    <property type="project" value="InterPro"/>
</dbReference>
<dbReference type="Proteomes" id="UP000285517">
    <property type="component" value="Chromosome"/>
</dbReference>
<evidence type="ECO:0000256" key="4">
    <source>
        <dbReference type="ARBA" id="ARBA00022531"/>
    </source>
</evidence>
<dbReference type="GO" id="GO:0009055">
    <property type="term" value="F:electron transfer activity"/>
    <property type="evidence" value="ECO:0007669"/>
    <property type="project" value="InterPro"/>
</dbReference>
<evidence type="ECO:0000313" key="9">
    <source>
        <dbReference type="EMBL" id="QAA81232.1"/>
    </source>
</evidence>
<dbReference type="RefSeq" id="WP_128249620.1">
    <property type="nucleotide sequence ID" value="NZ_CP034951.1"/>
</dbReference>
<dbReference type="InterPro" id="IPR003158">
    <property type="entry name" value="Photosyn_RC_cyt_c-su"/>
</dbReference>
<proteinExistence type="predicted"/>
<sequence>MKTKKKILTIFSIIGFLILAVSLSAFNVTPNLDEGYMPQPKWKNLKVLPQDITKDSLDNLMKGYTVALGVKCNYCHMPSKTDPTKLDFADDGKIEKEIARGMITMADDINEKYFKPYFPDPKPDQVYVVACIMCHRGAPNPEKYLSQMHMAYKTYNPDRDNRKEKEMEERQKQ</sequence>
<dbReference type="GO" id="GO:0019684">
    <property type="term" value="P:photosynthesis, light reaction"/>
    <property type="evidence" value="ECO:0007669"/>
    <property type="project" value="InterPro"/>
</dbReference>
<organism evidence="9 10">
    <name type="scientific">Aequorivita ciconiae</name>
    <dbReference type="NCBI Taxonomy" id="2494375"/>
    <lineage>
        <taxon>Bacteria</taxon>
        <taxon>Pseudomonadati</taxon>
        <taxon>Bacteroidota</taxon>
        <taxon>Flavobacteriia</taxon>
        <taxon>Flavobacteriales</taxon>
        <taxon>Flavobacteriaceae</taxon>
        <taxon>Aequorivita</taxon>
    </lineage>
</organism>
<keyword evidence="4" id="KW-0602">Photosynthesis</keyword>
<gene>
    <name evidence="9" type="ORF">EI546_05590</name>
</gene>
<keyword evidence="7" id="KW-0249">Electron transport</keyword>
<evidence type="ECO:0000256" key="5">
    <source>
        <dbReference type="ARBA" id="ARBA00022617"/>
    </source>
</evidence>
<dbReference type="OrthoDB" id="951235at2"/>
<comment type="function">
    <text evidence="1">The reaction center of purple bacteria contains a tightly bound cytochrome molecule which re-reduces the photo oxidized primary electron donor.</text>
</comment>
<keyword evidence="10" id="KW-1185">Reference proteome</keyword>
<evidence type="ECO:0000256" key="6">
    <source>
        <dbReference type="ARBA" id="ARBA00022723"/>
    </source>
</evidence>
<accession>A0A410G1U1</accession>
<keyword evidence="6" id="KW-0479">Metal-binding</keyword>
<keyword evidence="8" id="KW-0408">Iron</keyword>
<evidence type="ECO:0000256" key="8">
    <source>
        <dbReference type="ARBA" id="ARBA00023004"/>
    </source>
</evidence>
<evidence type="ECO:0000256" key="2">
    <source>
        <dbReference type="ARBA" id="ARBA00015978"/>
    </source>
</evidence>
<evidence type="ECO:0000313" key="10">
    <source>
        <dbReference type="Proteomes" id="UP000285517"/>
    </source>
</evidence>
<dbReference type="InterPro" id="IPR023119">
    <property type="entry name" value="Multihaem_cyt_PRC_cyt_su-like"/>
</dbReference>
<evidence type="ECO:0000256" key="1">
    <source>
        <dbReference type="ARBA" id="ARBA00003196"/>
    </source>
</evidence>
<dbReference type="NCBIfam" id="NF033196">
    <property type="entry name" value="c_type_nonphoto"/>
    <property type="match status" value="1"/>
</dbReference>
<dbReference type="InterPro" id="IPR036280">
    <property type="entry name" value="Multihaem_cyt_sf"/>
</dbReference>
<dbReference type="Pfam" id="PF02276">
    <property type="entry name" value="CytoC_RC"/>
    <property type="match status" value="1"/>
</dbReference>
<dbReference type="GO" id="GO:0020037">
    <property type="term" value="F:heme binding"/>
    <property type="evidence" value="ECO:0007669"/>
    <property type="project" value="InterPro"/>
</dbReference>
<dbReference type="AlphaFoldDB" id="A0A410G1U1"/>
<dbReference type="KEGG" id="aev:EI546_05590"/>